<dbReference type="HOGENOM" id="CLU_2397000_0_0_10"/>
<sequence length="93" mass="10540">MIPQRNISLVANGLMRTGGRRILESVIERDYVLAWLLNGGVNEGVKPTLPEWFRAWPDPASDLSDVILCPVYSGTKKSHYLRFYCILVYVSGR</sequence>
<dbReference type="Proteomes" id="UP000002709">
    <property type="component" value="Chromosome"/>
</dbReference>
<accession>Q3B1Q2</accession>
<dbReference type="EMBL" id="CP000096">
    <property type="protein sequence ID" value="ABB24729.1"/>
    <property type="molecule type" value="Genomic_DNA"/>
</dbReference>
<protein>
    <submittedName>
        <fullName evidence="1">Uncharacterized protein</fullName>
    </submittedName>
</protein>
<name>Q3B1Q2_CHLL3</name>
<proteinExistence type="predicted"/>
<evidence type="ECO:0000313" key="2">
    <source>
        <dbReference type="Proteomes" id="UP000002709"/>
    </source>
</evidence>
<dbReference type="KEGG" id="plt:Plut_1881"/>
<dbReference type="STRING" id="319225.Plut_1881"/>
<gene>
    <name evidence="1" type="ordered locus">Plut_1881</name>
</gene>
<evidence type="ECO:0000313" key="1">
    <source>
        <dbReference type="EMBL" id="ABB24729.1"/>
    </source>
</evidence>
<keyword evidence="2" id="KW-1185">Reference proteome</keyword>
<reference evidence="2" key="1">
    <citation type="submission" date="2005-08" db="EMBL/GenBank/DDBJ databases">
        <title>Complete sequence of Pelodictyon luteolum DSM 273.</title>
        <authorList>
            <consortium name="US DOE Joint Genome Institute"/>
            <person name="Copeland A."/>
            <person name="Lucas S."/>
            <person name="Lapidus A."/>
            <person name="Barry K."/>
            <person name="Detter J.C."/>
            <person name="Glavina T."/>
            <person name="Hammon N."/>
            <person name="Israni S."/>
            <person name="Pitluck S."/>
            <person name="Bryant D."/>
            <person name="Schmutz J."/>
            <person name="Larimer F."/>
            <person name="Land M."/>
            <person name="Kyrpides N."/>
            <person name="Ivanova N."/>
            <person name="Richardson P."/>
        </authorList>
    </citation>
    <scope>NUCLEOTIDE SEQUENCE [LARGE SCALE GENOMIC DNA]</scope>
    <source>
        <strain evidence="2">DSM 273 / BCRC 81028 / 2530</strain>
    </source>
</reference>
<organism evidence="1 2">
    <name type="scientific">Chlorobium luteolum (strain DSM 273 / BCRC 81028 / 2530)</name>
    <name type="common">Pelodictyon luteolum</name>
    <dbReference type="NCBI Taxonomy" id="319225"/>
    <lineage>
        <taxon>Bacteria</taxon>
        <taxon>Pseudomonadati</taxon>
        <taxon>Chlorobiota</taxon>
        <taxon>Chlorobiia</taxon>
        <taxon>Chlorobiales</taxon>
        <taxon>Chlorobiaceae</taxon>
        <taxon>Chlorobium/Pelodictyon group</taxon>
        <taxon>Pelodictyon</taxon>
    </lineage>
</organism>
<dbReference type="AlphaFoldDB" id="Q3B1Q2"/>